<evidence type="ECO:0000256" key="1">
    <source>
        <dbReference type="SAM" id="Phobius"/>
    </source>
</evidence>
<gene>
    <name evidence="2" type="ORF">UC8_16730</name>
</gene>
<keyword evidence="1" id="KW-0812">Transmembrane</keyword>
<dbReference type="RefSeq" id="WP_068133335.1">
    <property type="nucleotide sequence ID" value="NZ_CP042914.1"/>
</dbReference>
<name>A0A5B9QKP0_9BACT</name>
<dbReference type="EMBL" id="CP042914">
    <property type="protein sequence ID" value="QEG39677.1"/>
    <property type="molecule type" value="Genomic_DNA"/>
</dbReference>
<feature type="transmembrane region" description="Helical" evidence="1">
    <location>
        <begin position="126"/>
        <end position="144"/>
    </location>
</feature>
<sequence length="160" mass="17472">MEGQQWLDWVSRFTHVATAITLIGGSVFTAFVLVPAAQKLDSSSHDTLAEAVAARWKRFVHIGILLFLISGFYNYIRAIDSHRGDGLYHALLGTKMLLALVVFFLASALVGRSAKLEGIRRGRAKWLRVLILLATIIVAISGFVKVRGGPDSPPSPTITE</sequence>
<evidence type="ECO:0000313" key="3">
    <source>
        <dbReference type="Proteomes" id="UP000325286"/>
    </source>
</evidence>
<evidence type="ECO:0000313" key="2">
    <source>
        <dbReference type="EMBL" id="QEG39677.1"/>
    </source>
</evidence>
<evidence type="ECO:0008006" key="4">
    <source>
        <dbReference type="Google" id="ProtNLM"/>
    </source>
</evidence>
<feature type="transmembrane region" description="Helical" evidence="1">
    <location>
        <begin position="16"/>
        <end position="37"/>
    </location>
</feature>
<dbReference type="OrthoDB" id="285027at2"/>
<keyword evidence="1" id="KW-1133">Transmembrane helix</keyword>
<reference evidence="2 3" key="1">
    <citation type="submission" date="2019-08" db="EMBL/GenBank/DDBJ databases">
        <title>Deep-cultivation of Planctomycetes and their phenomic and genomic characterization uncovers novel biology.</title>
        <authorList>
            <person name="Wiegand S."/>
            <person name="Jogler M."/>
            <person name="Boedeker C."/>
            <person name="Pinto D."/>
            <person name="Vollmers J."/>
            <person name="Rivas-Marin E."/>
            <person name="Kohn T."/>
            <person name="Peeters S.H."/>
            <person name="Heuer A."/>
            <person name="Rast P."/>
            <person name="Oberbeckmann S."/>
            <person name="Bunk B."/>
            <person name="Jeske O."/>
            <person name="Meyerdierks A."/>
            <person name="Storesund J.E."/>
            <person name="Kallscheuer N."/>
            <person name="Luecker S."/>
            <person name="Lage O.M."/>
            <person name="Pohl T."/>
            <person name="Merkel B.J."/>
            <person name="Hornburger P."/>
            <person name="Mueller R.-W."/>
            <person name="Bruemmer F."/>
            <person name="Labrenz M."/>
            <person name="Spormann A.M."/>
            <person name="Op den Camp H."/>
            <person name="Overmann J."/>
            <person name="Amann R."/>
            <person name="Jetten M.S.M."/>
            <person name="Mascher T."/>
            <person name="Medema M.H."/>
            <person name="Devos D.P."/>
            <person name="Kaster A.-K."/>
            <person name="Ovreas L."/>
            <person name="Rohde M."/>
            <person name="Galperin M.Y."/>
            <person name="Jogler C."/>
        </authorList>
    </citation>
    <scope>NUCLEOTIDE SEQUENCE [LARGE SCALE GENOMIC DNA]</scope>
    <source>
        <strain evidence="2 3">UC8</strain>
    </source>
</reference>
<keyword evidence="1" id="KW-0472">Membrane</keyword>
<proteinExistence type="predicted"/>
<organism evidence="2 3">
    <name type="scientific">Roseimaritima ulvae</name>
    <dbReference type="NCBI Taxonomy" id="980254"/>
    <lineage>
        <taxon>Bacteria</taxon>
        <taxon>Pseudomonadati</taxon>
        <taxon>Planctomycetota</taxon>
        <taxon>Planctomycetia</taxon>
        <taxon>Pirellulales</taxon>
        <taxon>Pirellulaceae</taxon>
        <taxon>Roseimaritima</taxon>
    </lineage>
</organism>
<protein>
    <recommendedName>
        <fullName evidence="4">Copper resistance protein D</fullName>
    </recommendedName>
</protein>
<accession>A0A5B9QKP0</accession>
<keyword evidence="3" id="KW-1185">Reference proteome</keyword>
<dbReference type="AlphaFoldDB" id="A0A5B9QKP0"/>
<dbReference type="KEGG" id="rul:UC8_16730"/>
<feature type="transmembrane region" description="Helical" evidence="1">
    <location>
        <begin position="58"/>
        <end position="76"/>
    </location>
</feature>
<dbReference type="Proteomes" id="UP000325286">
    <property type="component" value="Chromosome"/>
</dbReference>
<feature type="transmembrane region" description="Helical" evidence="1">
    <location>
        <begin position="96"/>
        <end position="114"/>
    </location>
</feature>